<feature type="transmembrane region" description="Helical" evidence="1">
    <location>
        <begin position="1066"/>
        <end position="1084"/>
    </location>
</feature>
<reference evidence="2 3" key="1">
    <citation type="journal article" date="2014" name="Int. J. Syst. Evol. Microbiol.">
        <title>Carboxylicivirga gen. nov. in the family Marinilabiliaceae with two novel species, Carboxylicivirga mesophila sp. nov. and Carboxylicivirga taeanensis sp. nov., and reclassification of Cytophaga fermentans as Saccharicrinis fermentans gen. nov., comb. nov.</title>
        <authorList>
            <person name="Yang S.H."/>
            <person name="Seo H.S."/>
            <person name="Woo J.H."/>
            <person name="Oh H.M."/>
            <person name="Jang H."/>
            <person name="Lee J.H."/>
            <person name="Kim S.J."/>
            <person name="Kwon K.K."/>
        </authorList>
    </citation>
    <scope>NUCLEOTIDE SEQUENCE [LARGE SCALE GENOMIC DNA]</scope>
    <source>
        <strain evidence="2 3">JCM 18290</strain>
    </source>
</reference>
<feature type="transmembrane region" description="Helical" evidence="1">
    <location>
        <begin position="688"/>
        <end position="710"/>
    </location>
</feature>
<comment type="caution">
    <text evidence="2">The sequence shown here is derived from an EMBL/GenBank/DDBJ whole genome shotgun (WGS) entry which is preliminary data.</text>
</comment>
<dbReference type="Proteomes" id="UP000721861">
    <property type="component" value="Unassembled WGS sequence"/>
</dbReference>
<feature type="transmembrane region" description="Helical" evidence="1">
    <location>
        <begin position="373"/>
        <end position="392"/>
    </location>
</feature>
<keyword evidence="1" id="KW-0812">Transmembrane</keyword>
<name>A0ABS5KA45_9BACT</name>
<evidence type="ECO:0000313" key="3">
    <source>
        <dbReference type="Proteomes" id="UP000721861"/>
    </source>
</evidence>
<feature type="transmembrane region" description="Helical" evidence="1">
    <location>
        <begin position="825"/>
        <end position="846"/>
    </location>
</feature>
<feature type="transmembrane region" description="Helical" evidence="1">
    <location>
        <begin position="768"/>
        <end position="789"/>
    </location>
</feature>
<organism evidence="2 3">
    <name type="scientific">Carboxylicivirga mesophila</name>
    <dbReference type="NCBI Taxonomy" id="1166478"/>
    <lineage>
        <taxon>Bacteria</taxon>
        <taxon>Pseudomonadati</taxon>
        <taxon>Bacteroidota</taxon>
        <taxon>Bacteroidia</taxon>
        <taxon>Marinilabiliales</taxon>
        <taxon>Marinilabiliaceae</taxon>
        <taxon>Carboxylicivirga</taxon>
    </lineage>
</organism>
<feature type="transmembrane region" description="Helical" evidence="1">
    <location>
        <begin position="1469"/>
        <end position="1489"/>
    </location>
</feature>
<feature type="transmembrane region" description="Helical" evidence="1">
    <location>
        <begin position="880"/>
        <end position="903"/>
    </location>
</feature>
<sequence>MQKLTGKRFGILMTVSLVIILAMGLYYFHIQSVKEDKVKRQAFKMLYRYAGDLREKERDIETTGANSFNILKHDIDEVNAVKDSIKPLYQEMSEIEFDLEELYDTTFSVLYRYENRSYLIEKEEPLMLRYIVLDEQFEKYLAVLDELLPAMQYKIEREIKNRYNYNESNKEDYLFYDIDYLAEPSKVNYYEYEIDSILNDVIAPYLSQLPVHKDKIFPNVLDEADFFEGFIAFDSTEVVYNQFDYTHIELKQKKSKQSINIDTLMHLFNTSKKIELSLGGGSSDFSFENPYELSIPISLKGEDYQLFVVKVDGVNIHYLAGLIPKVKYASLKRGFDRALLTAITVFVLLLLFSIPVIKLFVVAAGEAYSIKNLITLVLSSVGLVFIMGYFILYETNLAYIKGHLKGDGEHLEQMSNGIRHDFNAELDSLLINITAVKDTLSNFVTSDSFKSFKRDSVTLHRIIAKTSFLTIDTLSWLDIFVAKDRERHIDPKRFEGKFIAMEMSDVIVSNDYGKILNITHNNCRYSDIDTMDGIDIRMRDYFNAPTLFTQNGTAFGMQSIFSLTTARPQVIFSSKIGKSSYLACIGTELTSVSNTILPHGYSFCVIDSKGKVWFHKDPENNVRENLFYETDQHPDLKAAILSHRKDVFKADYKMKPTLMWVEPLNVDLDLFIVTMCEVNNYAQIINHAGYIIIAAFILIVLFWFLCTWGYRMYKNFNSDIHNPPHSLLYFFPKKKIAEKYISLALHNSLLIVLWVVVVMLFFRRIYVIHWISLLALIGAGSLLAQMRFLCGKGACKITFKLFIYYAIFSVALLSLVELMMPKTCFMSYSFIGSVFILTTFNGLLFVSFKNNGTRLKAIKDKVAAVLRKKVSVLNTFRIKYYLYVYTLLLLFAFMPLVVLYTVVYQQETTLHYMAQQRYVAEQILERRELLLEQNNRKSTIKPLERKGNYYEQLHHMKFDTLVDEQGDNNIESCNFRLDQLKGTFNYVHVFGQARANMFFLNNLIEDRGNRVKPSYINSDDTLKQYTYFISGDSLNLQVKTGGFPHNDQLFVMRMDKPGLWHITKRYLGIVYGFLVISVLYFMYLPTMANRYLFPGFKYAKTMFTEKQSKTQLHELEKGENKYIVTMPDKAFYRKCIENEHTKMYRLHLPQSLISLLRDNNANKHVYLFIDHMSFKGVSQLQTFVEYLENVLETEQFLSFNIVCFKMPRILIQHFRDSLISELRKNNKKTAKKRMQLDTILKRLVNCLAYFSMTYVPITRQPLKEDVLEQIGALKQEWEDEFRPERSITGDTYKQQWKKHISWIDDEIGKNAALVDKYQLFRRQDTLSENDYKWGNEETEEIKNKVVNEDNVLQAYLINRTYYQKIWDSCDNEEKSILYDIADDYVINLHKKGVINILINKGLIKNGQFLKLFNLSFTLFVTRQENEVDAINASLREHSKAGWSQYGLPLKLLGVAIIVFLVVTQQEFLTGIQSILISIGAILTFALRFFNFPLRSGS</sequence>
<keyword evidence="1" id="KW-0472">Membrane</keyword>
<feature type="transmembrane region" description="Helical" evidence="1">
    <location>
        <begin position="740"/>
        <end position="762"/>
    </location>
</feature>
<keyword evidence="1" id="KW-1133">Transmembrane helix</keyword>
<gene>
    <name evidence="2" type="ORF">KEM09_10075</name>
</gene>
<dbReference type="RefSeq" id="WP_212228018.1">
    <property type="nucleotide sequence ID" value="NZ_JAGUCN010000010.1"/>
</dbReference>
<feature type="transmembrane region" description="Helical" evidence="1">
    <location>
        <begin position="1445"/>
        <end position="1463"/>
    </location>
</feature>
<protein>
    <recommendedName>
        <fullName evidence="4">Cache domain-containing protein</fullName>
    </recommendedName>
</protein>
<dbReference type="EMBL" id="JAGUCN010000010">
    <property type="protein sequence ID" value="MBS2211752.1"/>
    <property type="molecule type" value="Genomic_DNA"/>
</dbReference>
<evidence type="ECO:0008006" key="4">
    <source>
        <dbReference type="Google" id="ProtNLM"/>
    </source>
</evidence>
<feature type="transmembrane region" description="Helical" evidence="1">
    <location>
        <begin position="338"/>
        <end position="361"/>
    </location>
</feature>
<accession>A0ABS5KA45</accession>
<evidence type="ECO:0000256" key="1">
    <source>
        <dbReference type="SAM" id="Phobius"/>
    </source>
</evidence>
<feature type="transmembrane region" description="Helical" evidence="1">
    <location>
        <begin position="801"/>
        <end position="819"/>
    </location>
</feature>
<feature type="transmembrane region" description="Helical" evidence="1">
    <location>
        <begin position="9"/>
        <end position="28"/>
    </location>
</feature>
<proteinExistence type="predicted"/>
<keyword evidence="3" id="KW-1185">Reference proteome</keyword>
<evidence type="ECO:0000313" key="2">
    <source>
        <dbReference type="EMBL" id="MBS2211752.1"/>
    </source>
</evidence>